<feature type="transmembrane region" description="Helical" evidence="7">
    <location>
        <begin position="90"/>
        <end position="112"/>
    </location>
</feature>
<evidence type="ECO:0000256" key="4">
    <source>
        <dbReference type="ARBA" id="ARBA00022692"/>
    </source>
</evidence>
<gene>
    <name evidence="7" type="primary">lgt</name>
    <name evidence="9" type="ORF">HNR15_001474</name>
</gene>
<dbReference type="GO" id="GO:0042158">
    <property type="term" value="P:lipoprotein biosynthetic process"/>
    <property type="evidence" value="ECO:0007669"/>
    <property type="project" value="UniProtKB-UniRule"/>
</dbReference>
<dbReference type="PANTHER" id="PTHR30589:SF0">
    <property type="entry name" value="PHOSPHATIDYLGLYCEROL--PROLIPOPROTEIN DIACYLGLYCERYL TRANSFERASE"/>
    <property type="match status" value="1"/>
</dbReference>
<dbReference type="UniPathway" id="UPA00664"/>
<feature type="transmembrane region" description="Helical" evidence="7">
    <location>
        <begin position="248"/>
        <end position="266"/>
    </location>
</feature>
<dbReference type="NCBIfam" id="TIGR00544">
    <property type="entry name" value="lgt"/>
    <property type="match status" value="1"/>
</dbReference>
<dbReference type="EC" id="2.5.1.145" evidence="7"/>
<comment type="catalytic activity">
    <reaction evidence="7">
        <text>L-cysteinyl-[prolipoprotein] + a 1,2-diacyl-sn-glycero-3-phospho-(1'-sn-glycerol) = an S-1,2-diacyl-sn-glyceryl-L-cysteinyl-[prolipoprotein] + sn-glycerol 1-phosphate + H(+)</text>
        <dbReference type="Rhea" id="RHEA:56712"/>
        <dbReference type="Rhea" id="RHEA-COMP:14679"/>
        <dbReference type="Rhea" id="RHEA-COMP:14680"/>
        <dbReference type="ChEBI" id="CHEBI:15378"/>
        <dbReference type="ChEBI" id="CHEBI:29950"/>
        <dbReference type="ChEBI" id="CHEBI:57685"/>
        <dbReference type="ChEBI" id="CHEBI:64716"/>
        <dbReference type="ChEBI" id="CHEBI:140658"/>
        <dbReference type="EC" id="2.5.1.145"/>
    </reaction>
</comment>
<keyword evidence="6 7" id="KW-0472">Membrane</keyword>
<keyword evidence="3 7" id="KW-0808">Transferase</keyword>
<dbReference type="Pfam" id="PF01790">
    <property type="entry name" value="LGT"/>
    <property type="match status" value="1"/>
</dbReference>
<feature type="transmembrane region" description="Helical" evidence="7">
    <location>
        <begin position="20"/>
        <end position="39"/>
    </location>
</feature>
<feature type="transmembrane region" description="Helical" evidence="7">
    <location>
        <begin position="189"/>
        <end position="206"/>
    </location>
</feature>
<dbReference type="PANTHER" id="PTHR30589">
    <property type="entry name" value="PROLIPOPROTEIN DIACYLGLYCERYL TRANSFERASE"/>
    <property type="match status" value="1"/>
</dbReference>
<keyword evidence="5 7" id="KW-1133">Transmembrane helix</keyword>
<evidence type="ECO:0000313" key="10">
    <source>
        <dbReference type="Proteomes" id="UP000571817"/>
    </source>
</evidence>
<dbReference type="AlphaFoldDB" id="A0A853DI79"/>
<evidence type="ECO:0000256" key="7">
    <source>
        <dbReference type="HAMAP-Rule" id="MF_01147"/>
    </source>
</evidence>
<keyword evidence="10" id="KW-1185">Reference proteome</keyword>
<dbReference type="EMBL" id="JACCFW010000001">
    <property type="protein sequence ID" value="NYJ74511.1"/>
    <property type="molecule type" value="Genomic_DNA"/>
</dbReference>
<feature type="transmembrane region" description="Helical" evidence="7">
    <location>
        <begin position="119"/>
        <end position="139"/>
    </location>
</feature>
<accession>A0A853DI79</accession>
<reference evidence="9 10" key="1">
    <citation type="submission" date="2020-07" db="EMBL/GenBank/DDBJ databases">
        <title>Sequencing the genomes of 1000 actinobacteria strains.</title>
        <authorList>
            <person name="Klenk H.-P."/>
        </authorList>
    </citation>
    <scope>NUCLEOTIDE SEQUENCE [LARGE SCALE GENOMIC DNA]</scope>
    <source>
        <strain evidence="9 10">DSM 29531</strain>
    </source>
</reference>
<evidence type="ECO:0000313" key="9">
    <source>
        <dbReference type="EMBL" id="NYJ74511.1"/>
    </source>
</evidence>
<feature type="compositionally biased region" description="Acidic residues" evidence="8">
    <location>
        <begin position="304"/>
        <end position="313"/>
    </location>
</feature>
<name>A0A853DI79_9MICO</name>
<feature type="region of interest" description="Disordered" evidence="8">
    <location>
        <begin position="280"/>
        <end position="313"/>
    </location>
</feature>
<dbReference type="Proteomes" id="UP000571817">
    <property type="component" value="Unassembled WGS sequence"/>
</dbReference>
<comment type="subcellular location">
    <subcellularLocation>
        <location evidence="7">Cell membrane</location>
        <topology evidence="7">Multi-pass membrane protein</topology>
    </subcellularLocation>
</comment>
<dbReference type="PROSITE" id="PS01311">
    <property type="entry name" value="LGT"/>
    <property type="match status" value="1"/>
</dbReference>
<dbReference type="InterPro" id="IPR001640">
    <property type="entry name" value="Lgt"/>
</dbReference>
<sequence>MTSYLPSPTQGVLWIGPLPLRAYALCILVGIFVAVWIAGRRLIPRGGTPDDVYTVAWWAVPFGIVGGRIYHLITSPQAYFGEGGHPLNAFAIWHGGLGIWGAVALGALGGWIGSRKAGISFLDFADAAVPGVLVAQAVGRWGNWFNNELYGGRTDLPWKLQIHEWDESRGHAVFQDGHAVVLGYYQPTFLYEAIWCLLIAAVILVLDRRLLLGRGRVLGLYVMLYPVGRIVFELMRTDPANHILGLRVNVWVCILVFLGGLALFLWTGRHHPDGVREGLAERQEDAGTTGDGPSDGTATAESVSTDETDTSTL</sequence>
<dbReference type="GO" id="GO:0008961">
    <property type="term" value="F:phosphatidylglycerol-prolipoprotein diacylglyceryl transferase activity"/>
    <property type="evidence" value="ECO:0007669"/>
    <property type="project" value="UniProtKB-UniRule"/>
</dbReference>
<keyword evidence="4 7" id="KW-0812">Transmembrane</keyword>
<evidence type="ECO:0000256" key="1">
    <source>
        <dbReference type="ARBA" id="ARBA00007150"/>
    </source>
</evidence>
<dbReference type="RefSeq" id="WP_179480446.1">
    <property type="nucleotide sequence ID" value="NZ_JACCFW010000001.1"/>
</dbReference>
<dbReference type="HAMAP" id="MF_01147">
    <property type="entry name" value="Lgt"/>
    <property type="match status" value="1"/>
</dbReference>
<feature type="binding site" evidence="7">
    <location>
        <position position="140"/>
    </location>
    <ligand>
        <name>a 1,2-diacyl-sn-glycero-3-phospho-(1'-sn-glycerol)</name>
        <dbReference type="ChEBI" id="CHEBI:64716"/>
    </ligand>
</feature>
<comment type="similarity">
    <text evidence="1 7">Belongs to the Lgt family.</text>
</comment>
<protein>
    <recommendedName>
        <fullName evidence="7">Phosphatidylglycerol--prolipoprotein diacylglyceryl transferase</fullName>
        <ecNumber evidence="7">2.5.1.145</ecNumber>
    </recommendedName>
</protein>
<comment type="function">
    <text evidence="7">Catalyzes the transfer of the diacylglyceryl group from phosphatidylglycerol to the sulfhydryl group of the N-terminal cysteine of a prolipoprotein, the first step in the formation of mature lipoproteins.</text>
</comment>
<proteinExistence type="inferred from homology"/>
<comment type="pathway">
    <text evidence="7">Protein modification; lipoprotein biosynthesis (diacylglyceryl transfer).</text>
</comment>
<evidence type="ECO:0000256" key="3">
    <source>
        <dbReference type="ARBA" id="ARBA00022679"/>
    </source>
</evidence>
<keyword evidence="9" id="KW-0449">Lipoprotein</keyword>
<evidence type="ECO:0000256" key="6">
    <source>
        <dbReference type="ARBA" id="ARBA00023136"/>
    </source>
</evidence>
<comment type="caution">
    <text evidence="9">The sequence shown here is derived from an EMBL/GenBank/DDBJ whole genome shotgun (WGS) entry which is preliminary data.</text>
</comment>
<evidence type="ECO:0000256" key="8">
    <source>
        <dbReference type="SAM" id="MobiDB-lite"/>
    </source>
</evidence>
<feature type="transmembrane region" description="Helical" evidence="7">
    <location>
        <begin position="51"/>
        <end position="70"/>
    </location>
</feature>
<keyword evidence="2 7" id="KW-1003">Cell membrane</keyword>
<evidence type="ECO:0000256" key="5">
    <source>
        <dbReference type="ARBA" id="ARBA00022989"/>
    </source>
</evidence>
<evidence type="ECO:0000256" key="2">
    <source>
        <dbReference type="ARBA" id="ARBA00022475"/>
    </source>
</evidence>
<organism evidence="9 10">
    <name type="scientific">Allobranchiibius huperziae</name>
    <dbReference type="NCBI Taxonomy" id="1874116"/>
    <lineage>
        <taxon>Bacteria</taxon>
        <taxon>Bacillati</taxon>
        <taxon>Actinomycetota</taxon>
        <taxon>Actinomycetes</taxon>
        <taxon>Micrococcales</taxon>
        <taxon>Dermacoccaceae</taxon>
        <taxon>Allobranchiibius</taxon>
    </lineage>
</organism>
<dbReference type="GO" id="GO:0005886">
    <property type="term" value="C:plasma membrane"/>
    <property type="evidence" value="ECO:0007669"/>
    <property type="project" value="UniProtKB-SubCell"/>
</dbReference>